<dbReference type="Pfam" id="PF14378">
    <property type="entry name" value="PAP2_3"/>
    <property type="match status" value="1"/>
</dbReference>
<keyword evidence="1" id="KW-1133">Transmembrane helix</keyword>
<keyword evidence="1" id="KW-0472">Membrane</keyword>
<feature type="transmembrane region" description="Helical" evidence="1">
    <location>
        <begin position="51"/>
        <end position="74"/>
    </location>
</feature>
<dbReference type="CDD" id="cd03386">
    <property type="entry name" value="PAP2_Aur1_like"/>
    <property type="match status" value="1"/>
</dbReference>
<name>A0ABQ1YEH5_9BACL</name>
<feature type="transmembrane region" description="Helical" evidence="1">
    <location>
        <begin position="181"/>
        <end position="199"/>
    </location>
</feature>
<dbReference type="RefSeq" id="WP_188538414.1">
    <property type="nucleotide sequence ID" value="NZ_BMFT01000001.1"/>
</dbReference>
<feature type="transmembrane region" description="Helical" evidence="1">
    <location>
        <begin position="81"/>
        <end position="102"/>
    </location>
</feature>
<evidence type="ECO:0000256" key="1">
    <source>
        <dbReference type="SAM" id="Phobius"/>
    </source>
</evidence>
<organism evidence="3 4">
    <name type="scientific">Paenibacillus segetis</name>
    <dbReference type="NCBI Taxonomy" id="1325360"/>
    <lineage>
        <taxon>Bacteria</taxon>
        <taxon>Bacillati</taxon>
        <taxon>Bacillota</taxon>
        <taxon>Bacilli</taxon>
        <taxon>Bacillales</taxon>
        <taxon>Paenibacillaceae</taxon>
        <taxon>Paenibacillus</taxon>
    </lineage>
</organism>
<evidence type="ECO:0000313" key="3">
    <source>
        <dbReference type="EMBL" id="GGH22507.1"/>
    </source>
</evidence>
<sequence>MAPDKDTKLAKYRPLLWILIIPLLNICYGLLNHEGSRVSNLMTELDAQIPFVPAFIIPYMLWYPFIMVMLIVIFRKSEKTYYQTLITLCVGLVVSYVIYYFYQTTVPRPPVTEHGVIPSLVRFIYMTDQPYNCFPSIHVLTSYLVWKGSADCEDLSFISRSLISVMMGAIVLSTLFVKQHYILDIAGAIFIVQVLYYFTGKMLPVKLRVQNKASINKPLNE</sequence>
<evidence type="ECO:0000259" key="2">
    <source>
        <dbReference type="Pfam" id="PF14378"/>
    </source>
</evidence>
<dbReference type="SUPFAM" id="SSF48317">
    <property type="entry name" value="Acid phosphatase/Vanadium-dependent haloperoxidase"/>
    <property type="match status" value="1"/>
</dbReference>
<accession>A0ABQ1YEH5</accession>
<evidence type="ECO:0000313" key="4">
    <source>
        <dbReference type="Proteomes" id="UP000659344"/>
    </source>
</evidence>
<feature type="transmembrane region" description="Helical" evidence="1">
    <location>
        <begin position="12"/>
        <end position="31"/>
    </location>
</feature>
<protein>
    <submittedName>
        <fullName evidence="3">Inositol phosphorylceramide synthase</fullName>
    </submittedName>
</protein>
<proteinExistence type="predicted"/>
<dbReference type="EMBL" id="BMFT01000001">
    <property type="protein sequence ID" value="GGH22507.1"/>
    <property type="molecule type" value="Genomic_DNA"/>
</dbReference>
<gene>
    <name evidence="3" type="ORF">GCM10008013_20990</name>
</gene>
<dbReference type="InterPro" id="IPR036938">
    <property type="entry name" value="PAP2/HPO_sf"/>
</dbReference>
<reference evidence="4" key="1">
    <citation type="journal article" date="2019" name="Int. J. Syst. Evol. Microbiol.">
        <title>The Global Catalogue of Microorganisms (GCM) 10K type strain sequencing project: providing services to taxonomists for standard genome sequencing and annotation.</title>
        <authorList>
            <consortium name="The Broad Institute Genomics Platform"/>
            <consortium name="The Broad Institute Genome Sequencing Center for Infectious Disease"/>
            <person name="Wu L."/>
            <person name="Ma J."/>
        </authorList>
    </citation>
    <scope>NUCLEOTIDE SEQUENCE [LARGE SCALE GENOMIC DNA]</scope>
    <source>
        <strain evidence="4">CGMCC 1.12769</strain>
    </source>
</reference>
<keyword evidence="1" id="KW-0812">Transmembrane</keyword>
<dbReference type="InterPro" id="IPR026841">
    <property type="entry name" value="Aur1/Ipt1"/>
</dbReference>
<feature type="transmembrane region" description="Helical" evidence="1">
    <location>
        <begin position="157"/>
        <end position="176"/>
    </location>
</feature>
<keyword evidence="4" id="KW-1185">Reference proteome</keyword>
<dbReference type="Proteomes" id="UP000659344">
    <property type="component" value="Unassembled WGS sequence"/>
</dbReference>
<feature type="domain" description="Inositolphosphotransferase Aur1/Ipt1" evidence="2">
    <location>
        <begin position="59"/>
        <end position="197"/>
    </location>
</feature>
<comment type="caution">
    <text evidence="3">The sequence shown here is derived from an EMBL/GenBank/DDBJ whole genome shotgun (WGS) entry which is preliminary data.</text>
</comment>